<protein>
    <submittedName>
        <fullName evidence="1">Uncharacterized protein</fullName>
    </submittedName>
</protein>
<dbReference type="Proteomes" id="UP000095463">
    <property type="component" value="Unassembled WGS sequence"/>
</dbReference>
<gene>
    <name evidence="1" type="ORF">VW23_004165</name>
</gene>
<sequence length="235" mass="24884">MSGRRATGALGLLLLSITSLLLAFGSAYALLAESGPYLFAGSGLAQRIEVLADGEFHPGLSRPAHDLILDDCVAVASSLYGLTMPTERRNAALKTCSSAATGFAAASPTYAYAYYVVALLAAEHSDSGAFNAALGTSRELAPTEQWLAELRVKLSEDHLAQLQPAAIAGHETDLALLVISQRGIRVIARRYAALAGFRERITAIVETLPPEQQRRFVAALRNEIAARRAAPPATP</sequence>
<name>A0A1E5XJ69_9HYPH</name>
<evidence type="ECO:0000313" key="1">
    <source>
        <dbReference type="EMBL" id="OEO28640.1"/>
    </source>
</evidence>
<proteinExistence type="predicted"/>
<keyword evidence="2" id="KW-1185">Reference proteome</keyword>
<reference evidence="1 2" key="1">
    <citation type="journal article" date="2015" name="Genome Announc.">
        <title>Genome Assemblies of Three Soil-Associated Devosia species: D. insulae, D. limi, and D. soli.</title>
        <authorList>
            <person name="Hassan Y.I."/>
            <person name="Lepp D."/>
            <person name="Zhou T."/>
        </authorList>
    </citation>
    <scope>NUCLEOTIDE SEQUENCE [LARGE SCALE GENOMIC DNA]</scope>
    <source>
        <strain evidence="1 2">DS-56</strain>
    </source>
</reference>
<organism evidence="1 2">
    <name type="scientific">Devosia insulae DS-56</name>
    <dbReference type="NCBI Taxonomy" id="1116389"/>
    <lineage>
        <taxon>Bacteria</taxon>
        <taxon>Pseudomonadati</taxon>
        <taxon>Pseudomonadota</taxon>
        <taxon>Alphaproteobacteria</taxon>
        <taxon>Hyphomicrobiales</taxon>
        <taxon>Devosiaceae</taxon>
        <taxon>Devosia</taxon>
    </lineage>
</organism>
<dbReference type="AlphaFoldDB" id="A0A1E5XJ69"/>
<comment type="caution">
    <text evidence="1">The sequence shown here is derived from an EMBL/GenBank/DDBJ whole genome shotgun (WGS) entry which is preliminary data.</text>
</comment>
<evidence type="ECO:0000313" key="2">
    <source>
        <dbReference type="Proteomes" id="UP000095463"/>
    </source>
</evidence>
<dbReference type="RefSeq" id="WP_069912122.1">
    <property type="nucleotide sequence ID" value="NZ_LAJE02000363.1"/>
</dbReference>
<dbReference type="EMBL" id="LAJE02000363">
    <property type="protein sequence ID" value="OEO28640.1"/>
    <property type="molecule type" value="Genomic_DNA"/>
</dbReference>
<accession>A0A1E5XJ69</accession>